<feature type="transmembrane region" description="Helical" evidence="1">
    <location>
        <begin position="95"/>
        <end position="118"/>
    </location>
</feature>
<dbReference type="EMBL" id="CP052757">
    <property type="protein sequence ID" value="QJW36098.1"/>
    <property type="molecule type" value="Genomic_DNA"/>
</dbReference>
<feature type="transmembrane region" description="Helical" evidence="1">
    <location>
        <begin position="400"/>
        <end position="419"/>
    </location>
</feature>
<feature type="transmembrane region" description="Helical" evidence="1">
    <location>
        <begin position="462"/>
        <end position="485"/>
    </location>
</feature>
<feature type="transmembrane region" description="Helical" evidence="1">
    <location>
        <begin position="424"/>
        <end position="442"/>
    </location>
</feature>
<feature type="transmembrane region" description="Helical" evidence="1">
    <location>
        <begin position="330"/>
        <end position="354"/>
    </location>
</feature>
<dbReference type="Pfam" id="PF20176">
    <property type="entry name" value="DUF6541"/>
    <property type="match status" value="1"/>
</dbReference>
<evidence type="ECO:0000256" key="1">
    <source>
        <dbReference type="SAM" id="Phobius"/>
    </source>
</evidence>
<dbReference type="AlphaFoldDB" id="A0A6M5UG77"/>
<evidence type="ECO:0008006" key="4">
    <source>
        <dbReference type="Google" id="ProtNLM"/>
    </source>
</evidence>
<feature type="transmembrane region" description="Helical" evidence="1">
    <location>
        <begin position="6"/>
        <end position="28"/>
    </location>
</feature>
<sequence length="671" mass="69911">MSPDWFATWPVAVAALAVLVLPGVLPAYALRLRGAVAWCAAPLLSAAVIGLSAIVGGATGITWSVWVVVGGSVVAGALAWPLARGARRAGPRLLVGPRTVVPGAVIALTTVLAVLAQLRRMLGAVGGPERVAQTYDTPYHLNSVRMILENGDASSLHMTLTVPERATVFYPAAWHGATSLVVQLSGGSVPAAANWVTLVACAVVWPAGMLLLARALLGPRALFLALAAPLAFALTQFPNRLFSFGLLYPNVYSYALLPAALGLVVVGALLTHGRGRIPALAGAAVGALGIGLAQPNGTFALLYVSAPVLVLALARATARSRRRGRPWWKALLPWPVAAAAVACVFGLVVTLPLLSGFVGKANWAVTNTPVGALREAATLTAMHPSITPNFPASENFAGGVPNWPVAVLVVVGAILALVVRRWRWLPFSYAILVGLWLLVRGLDVPLRGALTGFWYADPQRIAALLPLVAVPLAVIGLAAPVGLLLRQLLSGRSSRARRAAPLVVAVLLALAVVLVLPRSEHFRSSFGYVAHAYRADPDSIGSDGLLDANESEFMDEVESVVPPGVAIAGDPWDGSALAWAIADRPVIYPHMGIVKDPARALIASSLVDANTDPAVCEAVHELNVGYVLDMGQRLNGEVTVGYPGLLGLEEAGVARVVAQEGPARLLEITAC</sequence>
<feature type="transmembrane region" description="Helical" evidence="1">
    <location>
        <begin position="277"/>
        <end position="294"/>
    </location>
</feature>
<dbReference type="InterPro" id="IPR046671">
    <property type="entry name" value="DUF6541"/>
</dbReference>
<keyword evidence="1" id="KW-1133">Transmembrane helix</keyword>
<protein>
    <recommendedName>
        <fullName evidence="4">Glycosyltransferase RgtA/B/C/D-like domain-containing protein</fullName>
    </recommendedName>
</protein>
<feature type="transmembrane region" description="Helical" evidence="1">
    <location>
        <begin position="61"/>
        <end position="83"/>
    </location>
</feature>
<name>A0A6M5UG77_9MICO</name>
<accession>A0A6M5UG77</accession>
<reference evidence="3" key="1">
    <citation type="journal article" date="2022" name="Int. J. Syst. Evol. Microbiol.">
        <title>Cellulosimicrobium protaetiae sp. nov., isolated from the gut of the larva of Protaetia brevitarsis seulensis.</title>
        <authorList>
            <person name="Le Han H."/>
            <person name="Nguyen T.T.H."/>
            <person name="Li Z."/>
            <person name="Shin N.R."/>
            <person name="Kim S.G."/>
        </authorList>
    </citation>
    <scope>NUCLEOTIDE SEQUENCE [LARGE SCALE GENOMIC DNA]</scope>
    <source>
        <strain evidence="3">BI34</strain>
    </source>
</reference>
<keyword evidence="1" id="KW-0812">Transmembrane</keyword>
<feature type="transmembrane region" description="Helical" evidence="1">
    <location>
        <begin position="35"/>
        <end position="55"/>
    </location>
</feature>
<feature type="transmembrane region" description="Helical" evidence="1">
    <location>
        <begin position="221"/>
        <end position="239"/>
    </location>
</feature>
<gene>
    <name evidence="2" type="ORF">FIC82_007685</name>
</gene>
<organism evidence="2 3">
    <name type="scientific">Cellulosimicrobium protaetiae</name>
    <dbReference type="NCBI Taxonomy" id="2587808"/>
    <lineage>
        <taxon>Bacteria</taxon>
        <taxon>Bacillati</taxon>
        <taxon>Actinomycetota</taxon>
        <taxon>Actinomycetes</taxon>
        <taxon>Micrococcales</taxon>
        <taxon>Promicromonosporaceae</taxon>
        <taxon>Cellulosimicrobium</taxon>
    </lineage>
</organism>
<dbReference type="Proteomes" id="UP000451354">
    <property type="component" value="Chromosome"/>
</dbReference>
<feature type="transmembrane region" description="Helical" evidence="1">
    <location>
        <begin position="192"/>
        <end position="212"/>
    </location>
</feature>
<feature type="transmembrane region" description="Helical" evidence="1">
    <location>
        <begin position="300"/>
        <end position="318"/>
    </location>
</feature>
<keyword evidence="3" id="KW-1185">Reference proteome</keyword>
<feature type="transmembrane region" description="Helical" evidence="1">
    <location>
        <begin position="497"/>
        <end position="516"/>
    </location>
</feature>
<evidence type="ECO:0000313" key="2">
    <source>
        <dbReference type="EMBL" id="QJW36098.1"/>
    </source>
</evidence>
<evidence type="ECO:0000313" key="3">
    <source>
        <dbReference type="Proteomes" id="UP000451354"/>
    </source>
</evidence>
<dbReference type="KEGG" id="cprt:FIC82_007685"/>
<dbReference type="OrthoDB" id="3169698at2"/>
<keyword evidence="1" id="KW-0472">Membrane</keyword>
<feature type="transmembrane region" description="Helical" evidence="1">
    <location>
        <begin position="251"/>
        <end position="270"/>
    </location>
</feature>
<proteinExistence type="predicted"/>
<dbReference type="RefSeq" id="WP_154798155.1">
    <property type="nucleotide sequence ID" value="NZ_CP052757.1"/>
</dbReference>